<sequence length="100" mass="11190">MSDVTVTNNPQENRYEATVDGALAGFAEYQLTDELVVMTHTEVDRAFEGRGVGGALARFALDDIRGQGTRKVLPICPFIKAWIVKHPDYADLQYRYQPAE</sequence>
<dbReference type="EMBL" id="CP019607">
    <property type="protein sequence ID" value="AQP51146.1"/>
    <property type="molecule type" value="Genomic_DNA"/>
</dbReference>
<feature type="domain" description="N-acetyltransferase" evidence="1">
    <location>
        <begin position="7"/>
        <end position="94"/>
    </location>
</feature>
<protein>
    <submittedName>
        <fullName evidence="2">GNAT family N-acetyltransferase</fullName>
    </submittedName>
</protein>
<keyword evidence="3" id="KW-1185">Reference proteome</keyword>
<dbReference type="AlphaFoldDB" id="A0A1Q2CYB3"/>
<evidence type="ECO:0000313" key="2">
    <source>
        <dbReference type="EMBL" id="AQP51146.1"/>
    </source>
</evidence>
<keyword evidence="2" id="KW-0808">Transferase</keyword>
<dbReference type="Pfam" id="PF14542">
    <property type="entry name" value="Acetyltransf_CG"/>
    <property type="match status" value="1"/>
</dbReference>
<dbReference type="SUPFAM" id="SSF55729">
    <property type="entry name" value="Acyl-CoA N-acyltransferases (Nat)"/>
    <property type="match status" value="1"/>
</dbReference>
<accession>A0A1Q2CYB3</accession>
<organism evidence="2 3">
    <name type="scientific">Tessaracoccus flavescens</name>
    <dbReference type="NCBI Taxonomy" id="399497"/>
    <lineage>
        <taxon>Bacteria</taxon>
        <taxon>Bacillati</taxon>
        <taxon>Actinomycetota</taxon>
        <taxon>Actinomycetes</taxon>
        <taxon>Propionibacteriales</taxon>
        <taxon>Propionibacteriaceae</taxon>
        <taxon>Tessaracoccus</taxon>
    </lineage>
</organism>
<dbReference type="GO" id="GO:0016740">
    <property type="term" value="F:transferase activity"/>
    <property type="evidence" value="ECO:0007669"/>
    <property type="project" value="UniProtKB-KW"/>
</dbReference>
<dbReference type="RefSeq" id="WP_077350178.1">
    <property type="nucleotide sequence ID" value="NZ_CP019607.1"/>
</dbReference>
<dbReference type="PANTHER" id="PTHR31435">
    <property type="entry name" value="PROTEIN NATD1"/>
    <property type="match status" value="1"/>
</dbReference>
<evidence type="ECO:0000313" key="3">
    <source>
        <dbReference type="Proteomes" id="UP000188235"/>
    </source>
</evidence>
<name>A0A1Q2CYB3_9ACTN</name>
<dbReference type="InterPro" id="IPR016181">
    <property type="entry name" value="Acyl_CoA_acyltransferase"/>
</dbReference>
<dbReference type="InterPro" id="IPR031165">
    <property type="entry name" value="GNAT_YJDJ"/>
</dbReference>
<dbReference type="KEGG" id="tfa:BW733_10205"/>
<dbReference type="PANTHER" id="PTHR31435:SF10">
    <property type="entry name" value="BSR4717 PROTEIN"/>
    <property type="match status" value="1"/>
</dbReference>
<proteinExistence type="predicted"/>
<dbReference type="InterPro" id="IPR045057">
    <property type="entry name" value="Gcn5-rel_NAT"/>
</dbReference>
<dbReference type="Gene3D" id="3.40.630.30">
    <property type="match status" value="1"/>
</dbReference>
<gene>
    <name evidence="2" type="ORF">BW733_10205</name>
</gene>
<dbReference type="Proteomes" id="UP000188235">
    <property type="component" value="Chromosome"/>
</dbReference>
<dbReference type="PROSITE" id="PS51729">
    <property type="entry name" value="GNAT_YJDJ"/>
    <property type="match status" value="1"/>
</dbReference>
<dbReference type="OrthoDB" id="5405911at2"/>
<reference evidence="2 3" key="1">
    <citation type="journal article" date="2008" name="Int. J. Syst. Evol. Microbiol.">
        <title>Tessaracoccus flavescens sp. nov., isolated from marine sediment.</title>
        <authorList>
            <person name="Lee D.W."/>
            <person name="Lee S.D."/>
        </authorList>
    </citation>
    <scope>NUCLEOTIDE SEQUENCE [LARGE SCALE GENOMIC DNA]</scope>
    <source>
        <strain evidence="2 3">SST-39T</strain>
    </source>
</reference>
<dbReference type="STRING" id="399497.BW733_10205"/>
<evidence type="ECO:0000259" key="1">
    <source>
        <dbReference type="PROSITE" id="PS51729"/>
    </source>
</evidence>